<name>A0A2G5NSI3_9STAP</name>
<dbReference type="Proteomes" id="UP000229523">
    <property type="component" value="Unassembled WGS sequence"/>
</dbReference>
<gene>
    <name evidence="1" type="ORF">BFS35_002965</name>
</gene>
<evidence type="ECO:0000313" key="2">
    <source>
        <dbReference type="Proteomes" id="UP000229523"/>
    </source>
</evidence>
<comment type="caution">
    <text evidence="1">The sequence shown here is derived from an EMBL/GenBank/DDBJ whole genome shotgun (WGS) entry which is preliminary data.</text>
</comment>
<evidence type="ECO:0000313" key="1">
    <source>
        <dbReference type="EMBL" id="RAI82663.1"/>
    </source>
</evidence>
<dbReference type="EMBL" id="MJBI02000001">
    <property type="protein sequence ID" value="RAI82663.1"/>
    <property type="molecule type" value="Genomic_DNA"/>
</dbReference>
<dbReference type="RefSeq" id="WP_099577990.1">
    <property type="nucleotide sequence ID" value="NZ_MJBI02000001.1"/>
</dbReference>
<protein>
    <submittedName>
        <fullName evidence="1">Uncharacterized protein</fullName>
    </submittedName>
</protein>
<accession>A0A2G5NSI3</accession>
<proteinExistence type="predicted"/>
<dbReference type="AlphaFoldDB" id="A0A2G5NSI3"/>
<keyword evidence="2" id="KW-1185">Reference proteome</keyword>
<reference evidence="1 2" key="1">
    <citation type="journal article" date="2018" name="Front. Microbiol.">
        <title>Description and Comparative Genomics of Macrococcus caseolyticus subsp. hominis subsp. nov., Macrococcus goetzii sp. nov., Macrococcus epidermidis sp. nov., and Macrococcus bohemicus sp. nov., Novel Macrococci From Human Clinical Material With Virulence Potential and Suspected Uptake of Foreign DNA by Natural Transformation.</title>
        <authorList>
            <person name="Maslanova I."/>
            <person name="Wertheimer Z."/>
            <person name="Sedlacek I."/>
            <person name="Svec P."/>
            <person name="Indrakova A."/>
            <person name="Kovarovic V."/>
            <person name="Schumann P."/>
            <person name="Sproer C."/>
            <person name="Kralova S."/>
            <person name="Sedo O."/>
            <person name="Kristofova L."/>
            <person name="Vrbovska V."/>
            <person name="Fuzik T."/>
            <person name="Petras P."/>
            <person name="Zdrahal Z."/>
            <person name="Ruzickova V."/>
            <person name="Doskar J."/>
            <person name="Pantucek R."/>
        </authorList>
    </citation>
    <scope>NUCLEOTIDE SEQUENCE [LARGE SCALE GENOMIC DNA]</scope>
    <source>
        <strain evidence="1 2">CCM 4927</strain>
    </source>
</reference>
<organism evidence="1 2">
    <name type="scientific">Macrococcoides goetzii</name>
    <dbReference type="NCBI Taxonomy" id="1891097"/>
    <lineage>
        <taxon>Bacteria</taxon>
        <taxon>Bacillati</taxon>
        <taxon>Bacillota</taxon>
        <taxon>Bacilli</taxon>
        <taxon>Bacillales</taxon>
        <taxon>Staphylococcaceae</taxon>
        <taxon>Macrococcoides</taxon>
    </lineage>
</organism>
<sequence length="246" mass="29989">MKPIYTFEIADDLNKYHADITYFHTQIKDFQKYLEDYFQLKDIPNGVFWTSRFVMEEVLEKPVPAFTRDEAIYMCAVQDYWAQYFIALLPESLKDKYTSYYSEHTKDEMLAILGHELAHHIDLFLAEFDEEHPTCEDMWFEEGMATYLPRKFFFDDELFNDIYHLEKSLYEYYLNEFGDLPLEHFTYDIYSHSKEYIMFHYWMSFIKVTQFVSHVDGDVSRLFKLYHDWDTEGRKISLSHYFETHI</sequence>